<keyword evidence="1" id="KW-1133">Transmembrane helix</keyword>
<keyword evidence="1" id="KW-0472">Membrane</keyword>
<comment type="caution">
    <text evidence="2">The sequence shown here is derived from an EMBL/GenBank/DDBJ whole genome shotgun (WGS) entry which is preliminary data.</text>
</comment>
<reference evidence="2 3" key="1">
    <citation type="submission" date="2009-10" db="EMBL/GenBank/DDBJ databases">
        <authorList>
            <person name="Weinstock G."/>
            <person name="Sodergren E."/>
            <person name="Clifton S."/>
            <person name="Fulton L."/>
            <person name="Fulton B."/>
            <person name="Courtney L."/>
            <person name="Fronick C."/>
            <person name="Harrison M."/>
            <person name="Strong C."/>
            <person name="Farmer C."/>
            <person name="Delahaunty K."/>
            <person name="Markovic C."/>
            <person name="Hall O."/>
            <person name="Minx P."/>
            <person name="Tomlinson C."/>
            <person name="Mitreva M."/>
            <person name="Nelson J."/>
            <person name="Hou S."/>
            <person name="Wollam A."/>
            <person name="Pepin K.H."/>
            <person name="Johnson M."/>
            <person name="Bhonagiri V."/>
            <person name="Nash W.E."/>
            <person name="Warren W."/>
            <person name="Chinwalla A."/>
            <person name="Mardis E.R."/>
            <person name="Wilson R.K."/>
        </authorList>
    </citation>
    <scope>NUCLEOTIDE SEQUENCE [LARGE SCALE GENOMIC DNA]</scope>
    <source>
        <strain evidence="2 3">ATCC 23970</strain>
    </source>
</reference>
<keyword evidence="1" id="KW-0812">Transmembrane</keyword>
<sequence length="43" mass="5027">MSNRFGIRNGFLVFYTLKPCFVEIGCYFTLFNTDNGKLSFSYD</sequence>
<gene>
    <name evidence="2" type="ORF">NEILACOT_04840</name>
</gene>
<protein>
    <submittedName>
        <fullName evidence="2">Uncharacterized protein</fullName>
    </submittedName>
</protein>
<name>D0WBB5_NEILA</name>
<organism evidence="2 3">
    <name type="scientific">Neisseria lactamica ATCC 23970</name>
    <dbReference type="NCBI Taxonomy" id="546265"/>
    <lineage>
        <taxon>Bacteria</taxon>
        <taxon>Pseudomonadati</taxon>
        <taxon>Pseudomonadota</taxon>
        <taxon>Betaproteobacteria</taxon>
        <taxon>Neisseriales</taxon>
        <taxon>Neisseriaceae</taxon>
        <taxon>Neisseria</taxon>
    </lineage>
</organism>
<accession>D0WBB5</accession>
<dbReference type="EMBL" id="ACEQ02000022">
    <property type="protein sequence ID" value="EEZ75171.1"/>
    <property type="molecule type" value="Genomic_DNA"/>
</dbReference>
<dbReference type="AlphaFoldDB" id="D0WBB5"/>
<evidence type="ECO:0000313" key="3">
    <source>
        <dbReference type="Proteomes" id="UP000003843"/>
    </source>
</evidence>
<evidence type="ECO:0000313" key="2">
    <source>
        <dbReference type="EMBL" id="EEZ75171.1"/>
    </source>
</evidence>
<feature type="transmembrane region" description="Helical" evidence="1">
    <location>
        <begin position="12"/>
        <end position="31"/>
    </location>
</feature>
<dbReference type="Proteomes" id="UP000003843">
    <property type="component" value="Unassembled WGS sequence"/>
</dbReference>
<proteinExistence type="predicted"/>
<evidence type="ECO:0000256" key="1">
    <source>
        <dbReference type="SAM" id="Phobius"/>
    </source>
</evidence>